<comment type="similarity">
    <text evidence="7">Belongs to the MurCDEF family.</text>
</comment>
<dbReference type="UniPathway" id="UPA00219"/>
<dbReference type="SUPFAM" id="SSF53623">
    <property type="entry name" value="MurD-like peptide ligases, catalytic domain"/>
    <property type="match status" value="1"/>
</dbReference>
<gene>
    <name evidence="7" type="primary">murD</name>
    <name evidence="10" type="ORF">COU20_02460</name>
</gene>
<evidence type="ECO:0000313" key="10">
    <source>
        <dbReference type="EMBL" id="PIR82426.1"/>
    </source>
</evidence>
<evidence type="ECO:0000256" key="3">
    <source>
        <dbReference type="ARBA" id="ARBA00022490"/>
    </source>
</evidence>
<dbReference type="InterPro" id="IPR036615">
    <property type="entry name" value="Mur_ligase_C_dom_sf"/>
</dbReference>
<evidence type="ECO:0000256" key="7">
    <source>
        <dbReference type="HAMAP-Rule" id="MF_00639"/>
    </source>
</evidence>
<dbReference type="Gene3D" id="3.40.1190.10">
    <property type="entry name" value="Mur-like, catalytic domain"/>
    <property type="match status" value="2"/>
</dbReference>
<dbReference type="GO" id="GO:0008360">
    <property type="term" value="P:regulation of cell shape"/>
    <property type="evidence" value="ECO:0007669"/>
    <property type="project" value="UniProtKB-KW"/>
</dbReference>
<dbReference type="EC" id="6.3.2.9" evidence="7"/>
<dbReference type="EMBL" id="PFBM01000015">
    <property type="protein sequence ID" value="PIR82426.1"/>
    <property type="molecule type" value="Genomic_DNA"/>
</dbReference>
<dbReference type="Pfam" id="PF02875">
    <property type="entry name" value="Mur_ligase_C"/>
    <property type="match status" value="1"/>
</dbReference>
<dbReference type="Gene3D" id="3.90.190.20">
    <property type="entry name" value="Mur ligase, C-terminal domain"/>
    <property type="match status" value="1"/>
</dbReference>
<evidence type="ECO:0000256" key="1">
    <source>
        <dbReference type="ARBA" id="ARBA00004496"/>
    </source>
</evidence>
<dbReference type="SUPFAM" id="SSF51984">
    <property type="entry name" value="MurCD N-terminal domain"/>
    <property type="match status" value="1"/>
</dbReference>
<feature type="domain" description="Mur ligase C-terminal" evidence="8">
    <location>
        <begin position="309"/>
        <end position="432"/>
    </location>
</feature>
<dbReference type="Pfam" id="PF21799">
    <property type="entry name" value="MurD-like_N"/>
    <property type="match status" value="1"/>
</dbReference>
<feature type="domain" description="Mur ligase central" evidence="9">
    <location>
        <begin position="124"/>
        <end position="241"/>
    </location>
</feature>
<dbReference type="GO" id="GO:0051301">
    <property type="term" value="P:cell division"/>
    <property type="evidence" value="ECO:0007669"/>
    <property type="project" value="UniProtKB-KW"/>
</dbReference>
<protein>
    <recommendedName>
        <fullName evidence="7">UDP-N-acetylmuramoylalanine--D-glutamate ligase</fullName>
        <ecNumber evidence="7">6.3.2.9</ecNumber>
    </recommendedName>
    <alternativeName>
        <fullName evidence="7">D-glutamic acid-adding enzyme</fullName>
    </alternativeName>
    <alternativeName>
        <fullName evidence="7">UDP-N-acetylmuramoyl-L-alanyl-D-glutamate synthetase</fullName>
    </alternativeName>
</protein>
<evidence type="ECO:0000259" key="8">
    <source>
        <dbReference type="Pfam" id="PF02875"/>
    </source>
</evidence>
<dbReference type="GO" id="GO:0005737">
    <property type="term" value="C:cytoplasm"/>
    <property type="evidence" value="ECO:0007669"/>
    <property type="project" value="UniProtKB-SubCell"/>
</dbReference>
<comment type="function">
    <text evidence="7">Cell wall formation. Catalyzes the addition of glutamate to the nucleotide precursor UDP-N-acetylmuramoyl-L-alanine (UMA).</text>
</comment>
<comment type="catalytic activity">
    <reaction evidence="7">
        <text>UDP-N-acetyl-alpha-D-muramoyl-L-alanine + D-glutamate + ATP = UDP-N-acetyl-alpha-D-muramoyl-L-alanyl-D-glutamate + ADP + phosphate + H(+)</text>
        <dbReference type="Rhea" id="RHEA:16429"/>
        <dbReference type="ChEBI" id="CHEBI:15378"/>
        <dbReference type="ChEBI" id="CHEBI:29986"/>
        <dbReference type="ChEBI" id="CHEBI:30616"/>
        <dbReference type="ChEBI" id="CHEBI:43474"/>
        <dbReference type="ChEBI" id="CHEBI:83898"/>
        <dbReference type="ChEBI" id="CHEBI:83900"/>
        <dbReference type="ChEBI" id="CHEBI:456216"/>
        <dbReference type="EC" id="6.3.2.9"/>
    </reaction>
</comment>
<dbReference type="Gene3D" id="3.40.50.720">
    <property type="entry name" value="NAD(P)-binding Rossmann-like Domain"/>
    <property type="match status" value="1"/>
</dbReference>
<comment type="caution">
    <text evidence="10">The sequence shown here is derived from an EMBL/GenBank/DDBJ whole genome shotgun (WGS) entry which is preliminary data.</text>
</comment>
<evidence type="ECO:0000256" key="5">
    <source>
        <dbReference type="ARBA" id="ARBA00022741"/>
    </source>
</evidence>
<dbReference type="Proteomes" id="UP000231379">
    <property type="component" value="Unassembled WGS sequence"/>
</dbReference>
<keyword evidence="7" id="KW-0131">Cell cycle</keyword>
<dbReference type="HAMAP" id="MF_00639">
    <property type="entry name" value="MurD"/>
    <property type="match status" value="1"/>
</dbReference>
<keyword evidence="3 7" id="KW-0963">Cytoplasm</keyword>
<evidence type="ECO:0000256" key="6">
    <source>
        <dbReference type="ARBA" id="ARBA00022840"/>
    </source>
</evidence>
<dbReference type="GO" id="GO:0009252">
    <property type="term" value="P:peptidoglycan biosynthetic process"/>
    <property type="evidence" value="ECO:0007669"/>
    <property type="project" value="UniProtKB-UniRule"/>
</dbReference>
<dbReference type="Pfam" id="PF08245">
    <property type="entry name" value="Mur_ligase_M"/>
    <property type="match status" value="1"/>
</dbReference>
<evidence type="ECO:0000313" key="11">
    <source>
        <dbReference type="Proteomes" id="UP000231379"/>
    </source>
</evidence>
<dbReference type="InterPro" id="IPR036565">
    <property type="entry name" value="Mur-like_cat_sf"/>
</dbReference>
<dbReference type="InterPro" id="IPR013221">
    <property type="entry name" value="Mur_ligase_cen"/>
</dbReference>
<keyword evidence="7" id="KW-0573">Peptidoglycan synthesis</keyword>
<evidence type="ECO:0000259" key="9">
    <source>
        <dbReference type="Pfam" id="PF08245"/>
    </source>
</evidence>
<name>A0A2H0U9R5_9BACT</name>
<dbReference type="GO" id="GO:0008764">
    <property type="term" value="F:UDP-N-acetylmuramoylalanine-D-glutamate ligase activity"/>
    <property type="evidence" value="ECO:0007669"/>
    <property type="project" value="UniProtKB-UniRule"/>
</dbReference>
<reference evidence="11" key="1">
    <citation type="submission" date="2017-09" db="EMBL/GenBank/DDBJ databases">
        <title>Depth-based differentiation of microbial function through sediment-hosted aquifers and enrichment of novel symbionts in the deep terrestrial subsurface.</title>
        <authorList>
            <person name="Probst A.J."/>
            <person name="Ladd B."/>
            <person name="Jarett J.K."/>
            <person name="Geller-Mcgrath D.E."/>
            <person name="Sieber C.M.K."/>
            <person name="Emerson J.B."/>
            <person name="Anantharaman K."/>
            <person name="Thomas B.C."/>
            <person name="Malmstrom R."/>
            <person name="Stieglmeier M."/>
            <person name="Klingl A."/>
            <person name="Woyke T."/>
            <person name="Ryan C.M."/>
            <person name="Banfield J.F."/>
        </authorList>
    </citation>
    <scope>NUCLEOTIDE SEQUENCE [LARGE SCALE GENOMIC DNA]</scope>
</reference>
<keyword evidence="7" id="KW-0961">Cell wall biogenesis/degradation</keyword>
<sequence>MKNACAPFQGKRIVLLGLGVLGRTVGDAEFLATCGAEVLVTDKKSEEELAESVARLKRYKNITFKLGRHDVLDFSEFDMVLKAAGVPLDSPEVAAAQTAGVPVCMSTALFAKHAAEEGATVVGVTGTRGKSTVAHMIYHALSRAALRDDSGRERSIFLGGNVRGVSTLSLLPKVKPLDIAVLELDSWQLQGFGTLGISPRIAVFTNLMPDHLDYYGGDMKAYFSDKANIFKHQRASDVLIAENGLLERFSTTSPGERRAPAPLPEHWILRVPGAHNRANAAYAAEALRQLGLSEEEIQSGLESFEGVEGRLQFVREVGGVKIYNDNNATTPEATIAALKALTATGGKLPTAGIVLILGGADKGLDMSALVAEVNKTCKEVVLLAGSGTDALLQATGYKLQAVTHDPFDSLERAVTKALECAEAGDVVLFSPAFASFGMFKHEYDRNDRFLSLVCSL</sequence>
<keyword evidence="7" id="KW-0132">Cell division</keyword>
<evidence type="ECO:0000256" key="4">
    <source>
        <dbReference type="ARBA" id="ARBA00022598"/>
    </source>
</evidence>
<dbReference type="InterPro" id="IPR004101">
    <property type="entry name" value="Mur_ligase_C"/>
</dbReference>
<comment type="subcellular location">
    <subcellularLocation>
        <location evidence="1 7">Cytoplasm</location>
    </subcellularLocation>
</comment>
<dbReference type="InterPro" id="IPR005762">
    <property type="entry name" value="MurD"/>
</dbReference>
<dbReference type="PANTHER" id="PTHR43692:SF1">
    <property type="entry name" value="UDP-N-ACETYLMURAMOYLALANINE--D-GLUTAMATE LIGASE"/>
    <property type="match status" value="1"/>
</dbReference>
<dbReference type="PANTHER" id="PTHR43692">
    <property type="entry name" value="UDP-N-ACETYLMURAMOYLALANINE--D-GLUTAMATE LIGASE"/>
    <property type="match status" value="1"/>
</dbReference>
<keyword evidence="6 7" id="KW-0067">ATP-binding</keyword>
<keyword evidence="4 7" id="KW-0436">Ligase</keyword>
<dbReference type="SUPFAM" id="SSF53244">
    <property type="entry name" value="MurD-like peptide ligases, peptide-binding domain"/>
    <property type="match status" value="1"/>
</dbReference>
<feature type="binding site" evidence="7">
    <location>
        <begin position="126"/>
        <end position="132"/>
    </location>
    <ligand>
        <name>ATP</name>
        <dbReference type="ChEBI" id="CHEBI:30616"/>
    </ligand>
</feature>
<evidence type="ECO:0000256" key="2">
    <source>
        <dbReference type="ARBA" id="ARBA00004752"/>
    </source>
</evidence>
<dbReference type="AlphaFoldDB" id="A0A2H0U9R5"/>
<dbReference type="GO" id="GO:0005524">
    <property type="term" value="F:ATP binding"/>
    <property type="evidence" value="ECO:0007669"/>
    <property type="project" value="UniProtKB-UniRule"/>
</dbReference>
<accession>A0A2H0U9R5</accession>
<keyword evidence="5 7" id="KW-0547">Nucleotide-binding</keyword>
<dbReference type="GO" id="GO:0071555">
    <property type="term" value="P:cell wall organization"/>
    <property type="evidence" value="ECO:0007669"/>
    <property type="project" value="UniProtKB-KW"/>
</dbReference>
<keyword evidence="7" id="KW-0133">Cell shape</keyword>
<organism evidence="10 11">
    <name type="scientific">Candidatus Kaiserbacteria bacterium CG10_big_fil_rev_8_21_14_0_10_59_10</name>
    <dbReference type="NCBI Taxonomy" id="1974612"/>
    <lineage>
        <taxon>Bacteria</taxon>
        <taxon>Candidatus Kaiseribacteriota</taxon>
    </lineage>
</organism>
<proteinExistence type="inferred from homology"/>
<comment type="pathway">
    <text evidence="2 7">Cell wall biogenesis; peptidoglycan biosynthesis.</text>
</comment>